<evidence type="ECO:0000256" key="1">
    <source>
        <dbReference type="SAM" id="MobiDB-lite"/>
    </source>
</evidence>
<keyword evidence="2" id="KW-0472">Membrane</keyword>
<accession>A0ABT2ZKW1</accession>
<keyword evidence="2" id="KW-1133">Transmembrane helix</keyword>
<proteinExistence type="predicted"/>
<sequence>MRLICPSCGAQYEVDDSVIPETGRDVQCSNCGHAWFQQASLKLTTPAPVKIAEPAPQKPAAQAPSAPPPVEEKVAVPEPTTEPDDTPDETEQDDAPSASEDDAPDDDKATPDTAEEMPVPAAPEGELRRRTLDDAVRGVLKEEAERETRARKSESAALETQPDLGLAVAAATAAAATEPVRDRVVRVRGDEDDLDDDALTSRASRRELLPDIEEINSTLRATSERGDEAAARDAPEAMAVRQRSGFRRGFSLAVLIAALALGLYVLAPTLAQSVPALEPALSAYVEAVNAARVWLDGQMQTLTAAIKGDAS</sequence>
<gene>
    <name evidence="4" type="ORF">OEZ71_05625</name>
</gene>
<evidence type="ECO:0000313" key="4">
    <source>
        <dbReference type="EMBL" id="MCV2871769.1"/>
    </source>
</evidence>
<feature type="region of interest" description="Disordered" evidence="1">
    <location>
        <begin position="140"/>
        <end position="159"/>
    </location>
</feature>
<evidence type="ECO:0000256" key="2">
    <source>
        <dbReference type="SAM" id="Phobius"/>
    </source>
</evidence>
<reference evidence="4 5" key="1">
    <citation type="submission" date="2022-10" db="EMBL/GenBank/DDBJ databases">
        <title>Defluviimonas sp. nov., isolated from ocean surface sediments.</title>
        <authorList>
            <person name="He W."/>
            <person name="Wang L."/>
            <person name="Zhang D.-F."/>
        </authorList>
    </citation>
    <scope>NUCLEOTIDE SEQUENCE [LARGE SCALE GENOMIC DNA]</scope>
    <source>
        <strain evidence="4 5">WL0050</strain>
    </source>
</reference>
<dbReference type="Proteomes" id="UP001652564">
    <property type="component" value="Unassembled WGS sequence"/>
</dbReference>
<keyword evidence="5" id="KW-1185">Reference proteome</keyword>
<feature type="region of interest" description="Disordered" evidence="1">
    <location>
        <begin position="55"/>
        <end position="133"/>
    </location>
</feature>
<evidence type="ECO:0000313" key="5">
    <source>
        <dbReference type="Proteomes" id="UP001652564"/>
    </source>
</evidence>
<feature type="transmembrane region" description="Helical" evidence="2">
    <location>
        <begin position="249"/>
        <end position="267"/>
    </location>
</feature>
<dbReference type="Pfam" id="PF13717">
    <property type="entry name" value="Zn_ribbon_4"/>
    <property type="match status" value="1"/>
</dbReference>
<dbReference type="RefSeq" id="WP_263739012.1">
    <property type="nucleotide sequence ID" value="NZ_JAOWKZ010000001.1"/>
</dbReference>
<keyword evidence="2" id="KW-0812">Transmembrane</keyword>
<comment type="caution">
    <text evidence="4">The sequence shown here is derived from an EMBL/GenBank/DDBJ whole genome shotgun (WGS) entry which is preliminary data.</text>
</comment>
<organism evidence="4 5">
    <name type="scientific">Albidovulum litorale</name>
    <dbReference type="NCBI Taxonomy" id="2984134"/>
    <lineage>
        <taxon>Bacteria</taxon>
        <taxon>Pseudomonadati</taxon>
        <taxon>Pseudomonadota</taxon>
        <taxon>Alphaproteobacteria</taxon>
        <taxon>Rhodobacterales</taxon>
        <taxon>Paracoccaceae</taxon>
        <taxon>Albidovulum</taxon>
    </lineage>
</organism>
<name>A0ABT2ZKW1_9RHOB</name>
<protein>
    <submittedName>
        <fullName evidence="4">Zinc-ribbon domain-containing protein</fullName>
    </submittedName>
</protein>
<feature type="compositionally biased region" description="Acidic residues" evidence="1">
    <location>
        <begin position="81"/>
        <end position="105"/>
    </location>
</feature>
<feature type="domain" description="Zinc finger/thioredoxin putative" evidence="3">
    <location>
        <begin position="1"/>
        <end position="36"/>
    </location>
</feature>
<dbReference type="NCBIfam" id="TIGR02098">
    <property type="entry name" value="MJ0042_CXXC"/>
    <property type="match status" value="1"/>
</dbReference>
<evidence type="ECO:0000259" key="3">
    <source>
        <dbReference type="Pfam" id="PF13717"/>
    </source>
</evidence>
<dbReference type="InterPro" id="IPR011723">
    <property type="entry name" value="Znf/thioredoxin_put"/>
</dbReference>
<feature type="compositionally biased region" description="Low complexity" evidence="1">
    <location>
        <begin position="55"/>
        <end position="64"/>
    </location>
</feature>
<feature type="compositionally biased region" description="Basic and acidic residues" evidence="1">
    <location>
        <begin position="140"/>
        <end position="154"/>
    </location>
</feature>
<dbReference type="EMBL" id="JAOWKZ010000001">
    <property type="protein sequence ID" value="MCV2871769.1"/>
    <property type="molecule type" value="Genomic_DNA"/>
</dbReference>